<dbReference type="PROSITE" id="PS50404">
    <property type="entry name" value="GST_NTER"/>
    <property type="match status" value="1"/>
</dbReference>
<dbReference type="Proteomes" id="UP001140560">
    <property type="component" value="Unassembled WGS sequence"/>
</dbReference>
<evidence type="ECO:0000313" key="3">
    <source>
        <dbReference type="EMBL" id="KAJ4371489.1"/>
    </source>
</evidence>
<dbReference type="GO" id="GO:0005737">
    <property type="term" value="C:cytoplasm"/>
    <property type="evidence" value="ECO:0007669"/>
    <property type="project" value="TreeGrafter"/>
</dbReference>
<dbReference type="OrthoDB" id="202840at2759"/>
<dbReference type="AlphaFoldDB" id="A0A9W9CMF8"/>
<dbReference type="SFLD" id="SFLDG00358">
    <property type="entry name" value="Main_(cytGST)"/>
    <property type="match status" value="1"/>
</dbReference>
<feature type="domain" description="GST N-terminal" evidence="1">
    <location>
        <begin position="9"/>
        <end position="88"/>
    </location>
</feature>
<dbReference type="CDD" id="cd00570">
    <property type="entry name" value="GST_N_family"/>
    <property type="match status" value="1"/>
</dbReference>
<sequence length="242" mass="27037">MAQVNGNAPKITLYTNHHCPWAHRSHIVLKELGLPYEEVIIDLDKPREPWYLEINPRGLVPTINFNGEIITESGIVSTFLADAYPSHLLPASGSPEAALTRARINFFVDTWFSKVGSHWFRLAFLKQDATEEKEKLGKEFVDLVTKEVEPLLKDAKPFFGGSGKVTLAEALTAPFILRLYAFAKHGLIPQSVISGFDALPNFSKWAAEVIKQESVTYIWDEETTLAASNKKIESLRTQAAAK</sequence>
<protein>
    <recommendedName>
        <fullName evidence="5">Thioredoxin-like protein</fullName>
    </recommendedName>
</protein>
<dbReference type="InterPro" id="IPR036249">
    <property type="entry name" value="Thioredoxin-like_sf"/>
</dbReference>
<dbReference type="PANTHER" id="PTHR43968:SF8">
    <property type="entry name" value="S-TRANSFERASE, PUTATIVE (AFU_ORTHOLOGUE AFUA_2G00590)-RELATED"/>
    <property type="match status" value="1"/>
</dbReference>
<dbReference type="PANTHER" id="PTHR43968">
    <property type="match status" value="1"/>
</dbReference>
<dbReference type="Gene3D" id="1.20.1050.10">
    <property type="match status" value="1"/>
</dbReference>
<accession>A0A9W9CMF8</accession>
<proteinExistence type="predicted"/>
<evidence type="ECO:0000313" key="4">
    <source>
        <dbReference type="Proteomes" id="UP001140560"/>
    </source>
</evidence>
<gene>
    <name evidence="3" type="ORF">N0V83_004707</name>
</gene>
<keyword evidence="4" id="KW-1185">Reference proteome</keyword>
<dbReference type="SUPFAM" id="SSF52833">
    <property type="entry name" value="Thioredoxin-like"/>
    <property type="match status" value="1"/>
</dbReference>
<dbReference type="Pfam" id="PF13409">
    <property type="entry name" value="GST_N_2"/>
    <property type="match status" value="1"/>
</dbReference>
<dbReference type="PROSITE" id="PS50405">
    <property type="entry name" value="GST_CTER"/>
    <property type="match status" value="1"/>
</dbReference>
<dbReference type="InterPro" id="IPR040079">
    <property type="entry name" value="Glutathione_S-Trfase"/>
</dbReference>
<dbReference type="PROSITE" id="PS51354">
    <property type="entry name" value="GLUTAREDOXIN_2"/>
    <property type="match status" value="1"/>
</dbReference>
<dbReference type="InterPro" id="IPR050983">
    <property type="entry name" value="GST_Omega/HSP26"/>
</dbReference>
<dbReference type="InterPro" id="IPR004045">
    <property type="entry name" value="Glutathione_S-Trfase_N"/>
</dbReference>
<comment type="caution">
    <text evidence="3">The sequence shown here is derived from an EMBL/GenBank/DDBJ whole genome shotgun (WGS) entry which is preliminary data.</text>
</comment>
<dbReference type="EMBL" id="JAPEUY010000007">
    <property type="protein sequence ID" value="KAJ4371489.1"/>
    <property type="molecule type" value="Genomic_DNA"/>
</dbReference>
<dbReference type="InterPro" id="IPR010987">
    <property type="entry name" value="Glutathione-S-Trfase_C-like"/>
</dbReference>
<reference evidence="3" key="1">
    <citation type="submission" date="2022-10" db="EMBL/GenBank/DDBJ databases">
        <title>Tapping the CABI collections for fungal endophytes: first genome assemblies for Collariella, Neodidymelliopsis, Ascochyta clinopodiicola, Didymella pomorum, Didymosphaeria variabile, Neocosmospora piperis and Neocucurbitaria cava.</title>
        <authorList>
            <person name="Hill R."/>
        </authorList>
    </citation>
    <scope>NUCLEOTIDE SEQUENCE</scope>
    <source>
        <strain evidence="3">IMI 356814</strain>
    </source>
</reference>
<dbReference type="InterPro" id="IPR036282">
    <property type="entry name" value="Glutathione-S-Trfase_C_sf"/>
</dbReference>
<evidence type="ECO:0008006" key="5">
    <source>
        <dbReference type="Google" id="ProtNLM"/>
    </source>
</evidence>
<feature type="domain" description="GST C-terminal" evidence="2">
    <location>
        <begin position="97"/>
        <end position="232"/>
    </location>
</feature>
<dbReference type="Gene3D" id="3.40.30.10">
    <property type="entry name" value="Glutaredoxin"/>
    <property type="match status" value="1"/>
</dbReference>
<name>A0A9W9CMF8_9PLEO</name>
<evidence type="ECO:0000259" key="1">
    <source>
        <dbReference type="PROSITE" id="PS50404"/>
    </source>
</evidence>
<dbReference type="SUPFAM" id="SSF47616">
    <property type="entry name" value="GST C-terminal domain-like"/>
    <property type="match status" value="1"/>
</dbReference>
<evidence type="ECO:0000259" key="2">
    <source>
        <dbReference type="PROSITE" id="PS50405"/>
    </source>
</evidence>
<dbReference type="CDD" id="cd00299">
    <property type="entry name" value="GST_C_family"/>
    <property type="match status" value="1"/>
</dbReference>
<dbReference type="SFLD" id="SFLDS00019">
    <property type="entry name" value="Glutathione_Transferase_(cytos"/>
    <property type="match status" value="1"/>
</dbReference>
<organism evidence="3 4">
    <name type="scientific">Neocucurbitaria cava</name>
    <dbReference type="NCBI Taxonomy" id="798079"/>
    <lineage>
        <taxon>Eukaryota</taxon>
        <taxon>Fungi</taxon>
        <taxon>Dikarya</taxon>
        <taxon>Ascomycota</taxon>
        <taxon>Pezizomycotina</taxon>
        <taxon>Dothideomycetes</taxon>
        <taxon>Pleosporomycetidae</taxon>
        <taxon>Pleosporales</taxon>
        <taxon>Pleosporineae</taxon>
        <taxon>Cucurbitariaceae</taxon>
        <taxon>Neocucurbitaria</taxon>
    </lineage>
</organism>